<reference evidence="3" key="1">
    <citation type="journal article" date="2019" name="Int. J. Syst. Evol. Microbiol.">
        <title>The Global Catalogue of Microorganisms (GCM) 10K type strain sequencing project: providing services to taxonomists for standard genome sequencing and annotation.</title>
        <authorList>
            <consortium name="The Broad Institute Genomics Platform"/>
            <consortium name="The Broad Institute Genome Sequencing Center for Infectious Disease"/>
            <person name="Wu L."/>
            <person name="Ma J."/>
        </authorList>
    </citation>
    <scope>NUCLEOTIDE SEQUENCE [LARGE SCALE GENOMIC DNA]</scope>
    <source>
        <strain evidence="3">JCM 17214</strain>
    </source>
</reference>
<accession>A0ABP7NE50</accession>
<sequence>MASNLDYLDPTLIPLEDQVKAYLEAEEELRKATVEARSLPTDDAAEQQAAREFEQRPATGSFDQHADEVEQRLRNLHDSLAELRREIIGLLPVRDEFVKVNLGYGPSRVGAFAVAGSSGPDYELRIVH</sequence>
<evidence type="ECO:0000313" key="2">
    <source>
        <dbReference type="EMBL" id="GAA3944488.1"/>
    </source>
</evidence>
<gene>
    <name evidence="2" type="ORF">GCM10022406_28530</name>
</gene>
<evidence type="ECO:0000256" key="1">
    <source>
        <dbReference type="SAM" id="MobiDB-lite"/>
    </source>
</evidence>
<keyword evidence="3" id="KW-1185">Reference proteome</keyword>
<dbReference type="RefSeq" id="WP_345115258.1">
    <property type="nucleotide sequence ID" value="NZ_BAABDH010000089.1"/>
</dbReference>
<organism evidence="2 3">
    <name type="scientific">Hymenobacter algoricola</name>
    <dbReference type="NCBI Taxonomy" id="486267"/>
    <lineage>
        <taxon>Bacteria</taxon>
        <taxon>Pseudomonadati</taxon>
        <taxon>Bacteroidota</taxon>
        <taxon>Cytophagia</taxon>
        <taxon>Cytophagales</taxon>
        <taxon>Hymenobacteraceae</taxon>
        <taxon>Hymenobacter</taxon>
    </lineage>
</organism>
<comment type="caution">
    <text evidence="2">The sequence shown here is derived from an EMBL/GenBank/DDBJ whole genome shotgun (WGS) entry which is preliminary data.</text>
</comment>
<protein>
    <submittedName>
        <fullName evidence="2">Uncharacterized protein</fullName>
    </submittedName>
</protein>
<evidence type="ECO:0000313" key="3">
    <source>
        <dbReference type="Proteomes" id="UP001499909"/>
    </source>
</evidence>
<feature type="region of interest" description="Disordered" evidence="1">
    <location>
        <begin position="33"/>
        <end position="64"/>
    </location>
</feature>
<dbReference type="EMBL" id="BAABDH010000089">
    <property type="protein sequence ID" value="GAA3944488.1"/>
    <property type="molecule type" value="Genomic_DNA"/>
</dbReference>
<proteinExistence type="predicted"/>
<dbReference type="Proteomes" id="UP001499909">
    <property type="component" value="Unassembled WGS sequence"/>
</dbReference>
<name>A0ABP7NE50_9BACT</name>